<evidence type="ECO:0000313" key="2">
    <source>
        <dbReference type="EMBL" id="CAB9497878.1"/>
    </source>
</evidence>
<reference evidence="2" key="1">
    <citation type="submission" date="2020-06" db="EMBL/GenBank/DDBJ databases">
        <authorList>
            <consortium name="Plant Systems Biology data submission"/>
        </authorList>
    </citation>
    <scope>NUCLEOTIDE SEQUENCE</scope>
    <source>
        <strain evidence="2">D6</strain>
    </source>
</reference>
<organism evidence="2 3">
    <name type="scientific">Seminavis robusta</name>
    <dbReference type="NCBI Taxonomy" id="568900"/>
    <lineage>
        <taxon>Eukaryota</taxon>
        <taxon>Sar</taxon>
        <taxon>Stramenopiles</taxon>
        <taxon>Ochrophyta</taxon>
        <taxon>Bacillariophyta</taxon>
        <taxon>Bacillariophyceae</taxon>
        <taxon>Bacillariophycidae</taxon>
        <taxon>Naviculales</taxon>
        <taxon>Naviculaceae</taxon>
        <taxon>Seminavis</taxon>
    </lineage>
</organism>
<feature type="compositionally biased region" description="Pro residues" evidence="1">
    <location>
        <begin position="92"/>
        <end position="112"/>
    </location>
</feature>
<evidence type="ECO:0000313" key="3">
    <source>
        <dbReference type="Proteomes" id="UP001153069"/>
    </source>
</evidence>
<feature type="compositionally biased region" description="Low complexity" evidence="1">
    <location>
        <begin position="113"/>
        <end position="123"/>
    </location>
</feature>
<protein>
    <submittedName>
        <fullName evidence="2">Uncharacterized protein</fullName>
    </submittedName>
</protein>
<dbReference type="AlphaFoldDB" id="A0A9N8H5N6"/>
<feature type="compositionally biased region" description="Low complexity" evidence="1">
    <location>
        <begin position="78"/>
        <end position="91"/>
    </location>
</feature>
<name>A0A9N8H5N6_9STRA</name>
<feature type="region of interest" description="Disordered" evidence="1">
    <location>
        <begin position="1"/>
        <end position="33"/>
    </location>
</feature>
<accession>A0A9N8H5N6</accession>
<feature type="compositionally biased region" description="Polar residues" evidence="1">
    <location>
        <begin position="15"/>
        <end position="29"/>
    </location>
</feature>
<dbReference type="OrthoDB" id="2103663at2759"/>
<evidence type="ECO:0000256" key="1">
    <source>
        <dbReference type="SAM" id="MobiDB-lite"/>
    </source>
</evidence>
<dbReference type="EMBL" id="CAICTM010000027">
    <property type="protein sequence ID" value="CAB9497878.1"/>
    <property type="molecule type" value="Genomic_DNA"/>
</dbReference>
<proteinExistence type="predicted"/>
<comment type="caution">
    <text evidence="2">The sequence shown here is derived from an EMBL/GenBank/DDBJ whole genome shotgun (WGS) entry which is preliminary data.</text>
</comment>
<feature type="region of interest" description="Disordered" evidence="1">
    <location>
        <begin position="77"/>
        <end position="123"/>
    </location>
</feature>
<gene>
    <name evidence="2" type="ORF">SEMRO_27_G018200.1</name>
</gene>
<dbReference type="Proteomes" id="UP001153069">
    <property type="component" value="Unassembled WGS sequence"/>
</dbReference>
<sequence length="458" mass="52181">MKLNDDEEAAPMLMPTSTGTADKQGTSTCPADADGDCSTCHRRFLQVMLLLIVLLCVDIRTFFMGKSSPIELEFTNSTTTQPQATATATQPHPQPEPQPEPQPQQQPEPQPEPQTSSSFKKSTRFSTPNDFTAHMQRGLNIIYTKSGCHMAAWIYHVDHGDMNSKARQKFLDCSMYDGHWKKQSAEQLLNTTNLCPNDTIYVQFIDLADFVQKFLVHNTRAKDLVLITGQRYNRFAQRNSRREGYYTSTTISSNPNVLHWFSHNTDRVGFCNKGCTVPLSPFPYGLREESAVRHYQPVFLERIQNPQKNKTIYAGHLGDSGKLRSKANITGTNTAKLPESEYYQKMADYRYIVSPNGDRPECYRHYEAIGLGTKPITQLSPTVHSHLNGAVVYDNQNWDLEYLEKTLPMDDVHPVDRHLVFEEYWMEYVEGLVGRNLRWFDRVTGNHSLIADLAVINT</sequence>
<keyword evidence="3" id="KW-1185">Reference proteome</keyword>